<protein>
    <submittedName>
        <fullName evidence="1">Uncharacterized protein</fullName>
    </submittedName>
</protein>
<gene>
    <name evidence="1" type="ORF">Slati_1766900</name>
</gene>
<reference evidence="1" key="1">
    <citation type="submission" date="2020-06" db="EMBL/GenBank/DDBJ databases">
        <authorList>
            <person name="Li T."/>
            <person name="Hu X."/>
            <person name="Zhang T."/>
            <person name="Song X."/>
            <person name="Zhang H."/>
            <person name="Dai N."/>
            <person name="Sheng W."/>
            <person name="Hou X."/>
            <person name="Wei L."/>
        </authorList>
    </citation>
    <scope>NUCLEOTIDE SEQUENCE</scope>
    <source>
        <strain evidence="1">KEN1</strain>
        <tissue evidence="1">Leaf</tissue>
    </source>
</reference>
<dbReference type="AlphaFoldDB" id="A0AAW2WY72"/>
<evidence type="ECO:0000313" key="1">
    <source>
        <dbReference type="EMBL" id="KAL0446390.1"/>
    </source>
</evidence>
<name>A0AAW2WY72_9LAMI</name>
<comment type="caution">
    <text evidence="1">The sequence shown here is derived from an EMBL/GenBank/DDBJ whole genome shotgun (WGS) entry which is preliminary data.</text>
</comment>
<dbReference type="EMBL" id="JACGWN010000006">
    <property type="protein sequence ID" value="KAL0446390.1"/>
    <property type="molecule type" value="Genomic_DNA"/>
</dbReference>
<accession>A0AAW2WY72</accession>
<organism evidence="1">
    <name type="scientific">Sesamum latifolium</name>
    <dbReference type="NCBI Taxonomy" id="2727402"/>
    <lineage>
        <taxon>Eukaryota</taxon>
        <taxon>Viridiplantae</taxon>
        <taxon>Streptophyta</taxon>
        <taxon>Embryophyta</taxon>
        <taxon>Tracheophyta</taxon>
        <taxon>Spermatophyta</taxon>
        <taxon>Magnoliopsida</taxon>
        <taxon>eudicotyledons</taxon>
        <taxon>Gunneridae</taxon>
        <taxon>Pentapetalae</taxon>
        <taxon>asterids</taxon>
        <taxon>lamiids</taxon>
        <taxon>Lamiales</taxon>
        <taxon>Pedaliaceae</taxon>
        <taxon>Sesamum</taxon>
    </lineage>
</organism>
<proteinExistence type="predicted"/>
<reference evidence="1" key="2">
    <citation type="journal article" date="2024" name="Plant">
        <title>Genomic evolution and insights into agronomic trait innovations of Sesamum species.</title>
        <authorList>
            <person name="Miao H."/>
            <person name="Wang L."/>
            <person name="Qu L."/>
            <person name="Liu H."/>
            <person name="Sun Y."/>
            <person name="Le M."/>
            <person name="Wang Q."/>
            <person name="Wei S."/>
            <person name="Zheng Y."/>
            <person name="Lin W."/>
            <person name="Duan Y."/>
            <person name="Cao H."/>
            <person name="Xiong S."/>
            <person name="Wang X."/>
            <person name="Wei L."/>
            <person name="Li C."/>
            <person name="Ma Q."/>
            <person name="Ju M."/>
            <person name="Zhao R."/>
            <person name="Li G."/>
            <person name="Mu C."/>
            <person name="Tian Q."/>
            <person name="Mei H."/>
            <person name="Zhang T."/>
            <person name="Gao T."/>
            <person name="Zhang H."/>
        </authorList>
    </citation>
    <scope>NUCLEOTIDE SEQUENCE</scope>
    <source>
        <strain evidence="1">KEN1</strain>
    </source>
</reference>
<sequence length="80" mass="8577">MVPRRFDDNSTGGASWKTVILEVSAARSADLGVCCHRCPGKESQGCARDNLQGLGSNDGRLPGLLFVWCVGRSFHNPLTS</sequence>